<gene>
    <name evidence="2" type="ORF">GCM10009105_20310</name>
</gene>
<evidence type="ECO:0000256" key="1">
    <source>
        <dbReference type="SAM" id="SignalP"/>
    </source>
</evidence>
<name>A0ABP3TTQ6_9GAMM</name>
<dbReference type="SUPFAM" id="SSF51126">
    <property type="entry name" value="Pectin lyase-like"/>
    <property type="match status" value="1"/>
</dbReference>
<keyword evidence="1" id="KW-0732">Signal</keyword>
<feature type="signal peptide" evidence="1">
    <location>
        <begin position="1"/>
        <end position="33"/>
    </location>
</feature>
<keyword evidence="3" id="KW-1185">Reference proteome</keyword>
<dbReference type="InterPro" id="IPR059226">
    <property type="entry name" value="Choice_anch_Q_dom"/>
</dbReference>
<proteinExistence type="predicted"/>
<accession>A0ABP3TTQ6</accession>
<organism evidence="2 3">
    <name type="scientific">Dokdonella soli</name>
    <dbReference type="NCBI Taxonomy" id="529810"/>
    <lineage>
        <taxon>Bacteria</taxon>
        <taxon>Pseudomonadati</taxon>
        <taxon>Pseudomonadota</taxon>
        <taxon>Gammaproteobacteria</taxon>
        <taxon>Lysobacterales</taxon>
        <taxon>Rhodanobacteraceae</taxon>
        <taxon>Dokdonella</taxon>
    </lineage>
</organism>
<protein>
    <recommendedName>
        <fullName evidence="4">Right-handed parallel beta-helix repeat-containing protein</fullName>
    </recommendedName>
</protein>
<dbReference type="EMBL" id="BAAAEU010000008">
    <property type="protein sequence ID" value="GAA0715137.1"/>
    <property type="molecule type" value="Genomic_DNA"/>
</dbReference>
<evidence type="ECO:0008006" key="4">
    <source>
        <dbReference type="Google" id="ProtNLM"/>
    </source>
</evidence>
<feature type="chain" id="PRO_5045981363" description="Right-handed parallel beta-helix repeat-containing protein" evidence="1">
    <location>
        <begin position="34"/>
        <end position="444"/>
    </location>
</feature>
<dbReference type="RefSeq" id="WP_343790463.1">
    <property type="nucleotide sequence ID" value="NZ_BAAAEU010000008.1"/>
</dbReference>
<dbReference type="InterPro" id="IPR011050">
    <property type="entry name" value="Pectin_lyase_fold/virulence"/>
</dbReference>
<evidence type="ECO:0000313" key="2">
    <source>
        <dbReference type="EMBL" id="GAA0715137.1"/>
    </source>
</evidence>
<sequence length="444" mass="44447">MQPTSVTRHLPVRQLAACLAAAFALGAPLSASATNIDKVTSCLDDLSPGTLRKVVASAATGDIVDLSSLSCSKITLQSGEIAVAQKSLVVSGPLDHTLTIDAGSRSRVFNHTGTGTLEIADLTLANGKYAGAAYAQGGCVVSVNGTVFLSEAAVTGCIASSSTAGANVHGGGIYAHGAVVANSTVSGNLVIVSGSTGYASGGGIYAAAGLQMGYSAVSGNSVSGGRIANGGGIYARGAIGISSSTIDSNKASHGGGILAGSLAGGSNHLYLTDSTVSGNHATIAGGVETATFTKIANSTIAFNVADSQIPGVKTSTDMAVQSSIIAKNMYSSTGVFADLYIPPTKILSGSNDLIISSNRYPPGNITADPQLGPLSYHGTGVSVVRLLTHALNPTSPAVDAGNNAAGLAYDERGTFFERVRGAAADIGAYERQDVDDEIFYNGFD</sequence>
<comment type="caution">
    <text evidence="2">The sequence shown here is derived from an EMBL/GenBank/DDBJ whole genome shotgun (WGS) entry which is preliminary data.</text>
</comment>
<evidence type="ECO:0000313" key="3">
    <source>
        <dbReference type="Proteomes" id="UP001501523"/>
    </source>
</evidence>
<dbReference type="NCBIfam" id="NF041518">
    <property type="entry name" value="choice_anch_Q"/>
    <property type="match status" value="1"/>
</dbReference>
<dbReference type="Proteomes" id="UP001501523">
    <property type="component" value="Unassembled WGS sequence"/>
</dbReference>
<reference evidence="3" key="1">
    <citation type="journal article" date="2019" name="Int. J. Syst. Evol. Microbiol.">
        <title>The Global Catalogue of Microorganisms (GCM) 10K type strain sequencing project: providing services to taxonomists for standard genome sequencing and annotation.</title>
        <authorList>
            <consortium name="The Broad Institute Genomics Platform"/>
            <consortium name="The Broad Institute Genome Sequencing Center for Infectious Disease"/>
            <person name="Wu L."/>
            <person name="Ma J."/>
        </authorList>
    </citation>
    <scope>NUCLEOTIDE SEQUENCE [LARGE SCALE GENOMIC DNA]</scope>
    <source>
        <strain evidence="3">JCM 15421</strain>
    </source>
</reference>